<comment type="caution">
    <text evidence="1">The sequence shown here is derived from an EMBL/GenBank/DDBJ whole genome shotgun (WGS) entry which is preliminary data.</text>
</comment>
<sequence>MAEFDPDHDESISDFDDRDDIIWFLERNDVPLPDGLTVEKIKSRGSWWAIDEESFSFRVERHPSGPFPATSPDERGMPTPARWHVRKRYTYRTTGDWDVTEQMREFHFDPGLLVDAEFERLPRKEIWDEAIARAEDADDPEDVLNEQLAATEDMYRSAFSTVPEEHLDEMLAVLEDEFRRRADVTSSSP</sequence>
<gene>
    <name evidence="1" type="ORF">BDK88_2071</name>
</gene>
<dbReference type="OrthoDB" id="202899at2157"/>
<evidence type="ECO:0000313" key="1">
    <source>
        <dbReference type="EMBL" id="RZV10868.1"/>
    </source>
</evidence>
<evidence type="ECO:0000313" key="2">
    <source>
        <dbReference type="Proteomes" id="UP000291097"/>
    </source>
</evidence>
<dbReference type="Proteomes" id="UP000291097">
    <property type="component" value="Unassembled WGS sequence"/>
</dbReference>
<name>A0A482YBT8_9EURY</name>
<proteinExistence type="predicted"/>
<protein>
    <submittedName>
        <fullName evidence="1">Uncharacterized protein</fullName>
    </submittedName>
</protein>
<reference evidence="1 2" key="1">
    <citation type="submission" date="2019-02" db="EMBL/GenBank/DDBJ databases">
        <title>Genomic Encyclopedia of Archaeal and Bacterial Type Strains, Phase II (KMG-II): from individual species to whole genera.</title>
        <authorList>
            <person name="Goeker M."/>
        </authorList>
    </citation>
    <scope>NUCLEOTIDE SEQUENCE [LARGE SCALE GENOMIC DNA]</scope>
    <source>
        <strain evidence="1 2">DSM 18328</strain>
    </source>
</reference>
<dbReference type="EMBL" id="SHMP01000004">
    <property type="protein sequence ID" value="RZV10868.1"/>
    <property type="molecule type" value="Genomic_DNA"/>
</dbReference>
<dbReference type="AlphaFoldDB" id="A0A482YBT8"/>
<organism evidence="1 2">
    <name type="scientific">Natrinema hispanicum</name>
    <dbReference type="NCBI Taxonomy" id="392421"/>
    <lineage>
        <taxon>Archaea</taxon>
        <taxon>Methanobacteriati</taxon>
        <taxon>Methanobacteriota</taxon>
        <taxon>Stenosarchaea group</taxon>
        <taxon>Halobacteria</taxon>
        <taxon>Halobacteriales</taxon>
        <taxon>Natrialbaceae</taxon>
        <taxon>Natrinema</taxon>
    </lineage>
</organism>
<accession>A0A482YBT8</accession>